<protein>
    <submittedName>
        <fullName evidence="1">Uncharacterized protein</fullName>
    </submittedName>
</protein>
<reference evidence="2" key="1">
    <citation type="submission" date="2018-12" db="EMBL/GenBank/DDBJ databases">
        <title>Tengunoibacter tsumagoiensis gen. nov., sp. nov., Dictyobacter kobayashii sp. nov., D. alpinus sp. nov., and D. joshuensis sp. nov. and description of Dictyobacteraceae fam. nov. within the order Ktedonobacterales isolated from Tengu-no-mugimeshi.</title>
        <authorList>
            <person name="Wang C.M."/>
            <person name="Zheng Y."/>
            <person name="Sakai Y."/>
            <person name="Toyoda A."/>
            <person name="Minakuchi Y."/>
            <person name="Abe K."/>
            <person name="Yokota A."/>
            <person name="Yabe S."/>
        </authorList>
    </citation>
    <scope>NUCLEOTIDE SEQUENCE [LARGE SCALE GENOMIC DNA]</scope>
    <source>
        <strain evidence="2">Uno16</strain>
    </source>
</reference>
<dbReference type="Proteomes" id="UP000287171">
    <property type="component" value="Unassembled WGS sequence"/>
</dbReference>
<dbReference type="Gene3D" id="3.30.565.10">
    <property type="entry name" value="Histidine kinase-like ATPase, C-terminal domain"/>
    <property type="match status" value="1"/>
</dbReference>
<evidence type="ECO:0000313" key="2">
    <source>
        <dbReference type="Proteomes" id="UP000287171"/>
    </source>
</evidence>
<organism evidence="1 2">
    <name type="scientific">Dictyobacter alpinus</name>
    <dbReference type="NCBI Taxonomy" id="2014873"/>
    <lineage>
        <taxon>Bacteria</taxon>
        <taxon>Bacillati</taxon>
        <taxon>Chloroflexota</taxon>
        <taxon>Ktedonobacteria</taxon>
        <taxon>Ktedonobacterales</taxon>
        <taxon>Dictyobacteraceae</taxon>
        <taxon>Dictyobacter</taxon>
    </lineage>
</organism>
<dbReference type="InterPro" id="IPR036890">
    <property type="entry name" value="HATPase_C_sf"/>
</dbReference>
<dbReference type="AlphaFoldDB" id="A0A402BKR8"/>
<sequence length="58" mass="6181">MHPEHASSSLALAFALDLTAQKELERLEKELGLGLSICKMLIAQHHGEVGVESTPGEG</sequence>
<dbReference type="SUPFAM" id="SSF55874">
    <property type="entry name" value="ATPase domain of HSP90 chaperone/DNA topoisomerase II/histidine kinase"/>
    <property type="match status" value="1"/>
</dbReference>
<proteinExistence type="predicted"/>
<dbReference type="EMBL" id="BIFT01000002">
    <property type="protein sequence ID" value="GCE31944.1"/>
    <property type="molecule type" value="Genomic_DNA"/>
</dbReference>
<accession>A0A402BKR8</accession>
<evidence type="ECO:0000313" key="1">
    <source>
        <dbReference type="EMBL" id="GCE31944.1"/>
    </source>
</evidence>
<comment type="caution">
    <text evidence="1">The sequence shown here is derived from an EMBL/GenBank/DDBJ whole genome shotgun (WGS) entry which is preliminary data.</text>
</comment>
<name>A0A402BKR8_9CHLR</name>
<gene>
    <name evidence="1" type="ORF">KDA_74280</name>
</gene>
<dbReference type="RefSeq" id="WP_174845197.1">
    <property type="nucleotide sequence ID" value="NZ_BIFT01000002.1"/>
</dbReference>
<keyword evidence="2" id="KW-1185">Reference proteome</keyword>